<dbReference type="EMBL" id="CP048739">
    <property type="protein sequence ID" value="QIB73275.1"/>
    <property type="molecule type" value="Genomic_DNA"/>
</dbReference>
<keyword evidence="1" id="KW-0282">Flagellum</keyword>
<dbReference type="GeneID" id="44078261"/>
<dbReference type="Proteomes" id="UP000465846">
    <property type="component" value="Chromosome"/>
</dbReference>
<accession>A0A6C0UD86</accession>
<reference evidence="1 2" key="1">
    <citation type="submission" date="2020-02" db="EMBL/GenBank/DDBJ databases">
        <title>Whole genome sequence of Halogeometricum borinquense strain wsp4.</title>
        <authorList>
            <person name="Verma D.K."/>
            <person name="Gopal K."/>
            <person name="Prasad E.S."/>
        </authorList>
    </citation>
    <scope>NUCLEOTIDE SEQUENCE [LARGE SCALE GENOMIC DNA]</scope>
    <source>
        <strain evidence="2">wsp4</strain>
    </source>
</reference>
<evidence type="ECO:0000313" key="2">
    <source>
        <dbReference type="Proteomes" id="UP000465846"/>
    </source>
</evidence>
<keyword evidence="1" id="KW-0966">Cell projection</keyword>
<dbReference type="RefSeq" id="WP_163485380.1">
    <property type="nucleotide sequence ID" value="NZ_CP048739.1"/>
</dbReference>
<gene>
    <name evidence="1" type="ORF">G3I44_02630</name>
</gene>
<dbReference type="AlphaFoldDB" id="A0A6C0UD86"/>
<proteinExistence type="predicted"/>
<keyword evidence="1" id="KW-0969">Cilium</keyword>
<dbReference type="InterPro" id="IPR055713">
    <property type="entry name" value="DUF7289"/>
</dbReference>
<name>A0A6C0UD86_9EURY</name>
<protein>
    <submittedName>
        <fullName evidence="1">Flagellin-like protein</fullName>
    </submittedName>
</protein>
<organism evidence="1 2">
    <name type="scientific">Halogeometricum borinquense</name>
    <dbReference type="NCBI Taxonomy" id="60847"/>
    <lineage>
        <taxon>Archaea</taxon>
        <taxon>Methanobacteriati</taxon>
        <taxon>Methanobacteriota</taxon>
        <taxon>Stenosarchaea group</taxon>
        <taxon>Halobacteria</taxon>
        <taxon>Halobacteriales</taxon>
        <taxon>Haloferacaceae</taxon>
        <taxon>Halogeometricum</taxon>
    </lineage>
</organism>
<evidence type="ECO:0000313" key="1">
    <source>
        <dbReference type="EMBL" id="QIB73275.1"/>
    </source>
</evidence>
<sequence>MSRNQHSATGTRRDRAQSAIVGVALLLGLTVVGIGILTAAAGTVVQEGASTAATTRVAGGLDDALDTGTAAETEATIRLSGGTMRVTNRTVRVLNDSGVAWSGHAGAVVYESGNKPVSAVAGAVAVGNGDRSRLDAPPSIAPANGTLYVGVPVLNASGTDAVSARETTVPVTIRTTPTHERRLLSANRYRVAVETAAPGAWERHFRDQGATTSRRDFDADGTPSVVADFPGRRTLHLVVHDLRLRMEVGA</sequence>
<dbReference type="Pfam" id="PF23960">
    <property type="entry name" value="DUF7289"/>
    <property type="match status" value="1"/>
</dbReference>